<dbReference type="Proteomes" id="UP001212997">
    <property type="component" value="Unassembled WGS sequence"/>
</dbReference>
<sequence length="268" mass="29999">MPVLDFDEFMSITGCTIGPHTTEAPKKEEPPKATPAVDLKMTGSEKDGKETYSSGSTIPKTLAKAAPAGPVPPPEEDEDDVSIPVEPGTKCKRKGCNYAFVSDVGYLCCKRRVLEFEEFLKIEGCKSGRHLFIPKRKEVLPTEEFTTCRIDHYQTPSQVHVSVFAKKADTERSTVEIRSDAVSIFTEPSDDQGPTTNANCHVIFSSSSYHQNITTNTHHLDFRQVLLDLYLPDSKRFKRELQLFGPVDPAASTYKFYGTKVMSWFYLT</sequence>
<dbReference type="Pfam" id="PF04968">
    <property type="entry name" value="CHORD"/>
    <property type="match status" value="1"/>
</dbReference>
<evidence type="ECO:0000256" key="2">
    <source>
        <dbReference type="ARBA" id="ARBA00022737"/>
    </source>
</evidence>
<dbReference type="EMBL" id="JANAWD010000001">
    <property type="protein sequence ID" value="KAJ3492388.1"/>
    <property type="molecule type" value="Genomic_DNA"/>
</dbReference>
<dbReference type="GO" id="GO:0046872">
    <property type="term" value="F:metal ion binding"/>
    <property type="evidence" value="ECO:0007669"/>
    <property type="project" value="UniProtKB-KW"/>
</dbReference>
<evidence type="ECO:0000313" key="6">
    <source>
        <dbReference type="EMBL" id="KAJ3492388.1"/>
    </source>
</evidence>
<keyword evidence="2" id="KW-0677">Repeat</keyword>
<reference evidence="6" key="1">
    <citation type="submission" date="2022-07" db="EMBL/GenBank/DDBJ databases">
        <title>Genome Sequence of Physisporinus lineatus.</title>
        <authorList>
            <person name="Buettner E."/>
        </authorList>
    </citation>
    <scope>NUCLEOTIDE SEQUENCE</scope>
    <source>
        <strain evidence="6">VT162</strain>
    </source>
</reference>
<evidence type="ECO:0000259" key="5">
    <source>
        <dbReference type="PROSITE" id="PS51203"/>
    </source>
</evidence>
<dbReference type="PANTHER" id="PTHR46983:SF3">
    <property type="entry name" value="CHPADIPLOID STATE MAINTENANCE PROTEIN CHPA"/>
    <property type="match status" value="1"/>
</dbReference>
<dbReference type="CDD" id="cd06466">
    <property type="entry name" value="p23_CS_SGT1_like"/>
    <property type="match status" value="1"/>
</dbReference>
<name>A0AAD5VD91_9APHY</name>
<dbReference type="Pfam" id="PF04969">
    <property type="entry name" value="CS"/>
    <property type="match status" value="1"/>
</dbReference>
<evidence type="ECO:0000313" key="7">
    <source>
        <dbReference type="Proteomes" id="UP001212997"/>
    </source>
</evidence>
<feature type="region of interest" description="Disordered" evidence="4">
    <location>
        <begin position="15"/>
        <end position="84"/>
    </location>
</feature>
<comment type="caution">
    <text evidence="6">The sequence shown here is derived from an EMBL/GenBank/DDBJ whole genome shotgun (WGS) entry which is preliminary data.</text>
</comment>
<accession>A0AAD5VD91</accession>
<feature type="domain" description="CS" evidence="5">
    <location>
        <begin position="145"/>
        <end position="268"/>
    </location>
</feature>
<dbReference type="SUPFAM" id="SSF49764">
    <property type="entry name" value="HSP20-like chaperones"/>
    <property type="match status" value="2"/>
</dbReference>
<keyword evidence="1" id="KW-0479">Metal-binding</keyword>
<keyword evidence="3" id="KW-0862">Zinc</keyword>
<dbReference type="InterPro" id="IPR008978">
    <property type="entry name" value="HSP20-like_chaperone"/>
</dbReference>
<dbReference type="PANTHER" id="PTHR46983">
    <property type="entry name" value="CYSTEINE AND HISTIDINE-RICH DOMAIN-CONTAINING PROTEIN 1"/>
    <property type="match status" value="1"/>
</dbReference>
<protein>
    <recommendedName>
        <fullName evidence="5">CS domain-containing protein</fullName>
    </recommendedName>
</protein>
<gene>
    <name evidence="6" type="ORF">NLI96_g60</name>
</gene>
<dbReference type="AlphaFoldDB" id="A0AAD5VD91"/>
<proteinExistence type="predicted"/>
<dbReference type="InterPro" id="IPR007051">
    <property type="entry name" value="CHORD_dom"/>
</dbReference>
<evidence type="ECO:0000256" key="4">
    <source>
        <dbReference type="SAM" id="MobiDB-lite"/>
    </source>
</evidence>
<keyword evidence="7" id="KW-1185">Reference proteome</keyword>
<dbReference type="InterPro" id="IPR007052">
    <property type="entry name" value="CS_dom"/>
</dbReference>
<dbReference type="InterPro" id="IPR039790">
    <property type="entry name" value="CHRD1"/>
</dbReference>
<dbReference type="Gene3D" id="4.10.1130.20">
    <property type="match status" value="1"/>
</dbReference>
<dbReference type="PROSITE" id="PS51203">
    <property type="entry name" value="CS"/>
    <property type="match status" value="1"/>
</dbReference>
<organism evidence="6 7">
    <name type="scientific">Meripilus lineatus</name>
    <dbReference type="NCBI Taxonomy" id="2056292"/>
    <lineage>
        <taxon>Eukaryota</taxon>
        <taxon>Fungi</taxon>
        <taxon>Dikarya</taxon>
        <taxon>Basidiomycota</taxon>
        <taxon>Agaricomycotina</taxon>
        <taxon>Agaricomycetes</taxon>
        <taxon>Polyporales</taxon>
        <taxon>Meripilaceae</taxon>
        <taxon>Meripilus</taxon>
    </lineage>
</organism>
<dbReference type="Gene3D" id="2.60.40.790">
    <property type="match status" value="1"/>
</dbReference>
<evidence type="ECO:0000256" key="1">
    <source>
        <dbReference type="ARBA" id="ARBA00022723"/>
    </source>
</evidence>
<evidence type="ECO:0000256" key="3">
    <source>
        <dbReference type="ARBA" id="ARBA00022833"/>
    </source>
</evidence>